<sequence length="119" mass="13921">MNLYEQLLVVRDRLERIGAHDDSMDLIEMLLRKSEPARADRTNISQIQVLRHMLRMPEVSDNYNVYNDLQELISERDESEISAREDAAPAAYVDTERRPKPKSYYKAQKEKAKKKGQPT</sequence>
<evidence type="ECO:0000256" key="1">
    <source>
        <dbReference type="SAM" id="MobiDB-lite"/>
    </source>
</evidence>
<gene>
    <name evidence="2" type="ORF">EPA93_42565</name>
</gene>
<keyword evidence="3" id="KW-1185">Reference proteome</keyword>
<dbReference type="Proteomes" id="UP000290365">
    <property type="component" value="Chromosome"/>
</dbReference>
<reference evidence="2 3" key="1">
    <citation type="submission" date="2019-01" db="EMBL/GenBank/DDBJ databases">
        <title>Ktedonosporobacter rubrisoli SCAWS-G2.</title>
        <authorList>
            <person name="Huang Y."/>
            <person name="Yan B."/>
        </authorList>
    </citation>
    <scope>NUCLEOTIDE SEQUENCE [LARGE SCALE GENOMIC DNA]</scope>
    <source>
        <strain evidence="2 3">SCAWS-G2</strain>
    </source>
</reference>
<name>A0A4P6K2E2_KTERU</name>
<dbReference type="AlphaFoldDB" id="A0A4P6K2E2"/>
<feature type="region of interest" description="Disordered" evidence="1">
    <location>
        <begin position="76"/>
        <end position="119"/>
    </location>
</feature>
<proteinExistence type="predicted"/>
<accession>A0A4P6K2E2</accession>
<organism evidence="2 3">
    <name type="scientific">Ktedonosporobacter rubrisoli</name>
    <dbReference type="NCBI Taxonomy" id="2509675"/>
    <lineage>
        <taxon>Bacteria</taxon>
        <taxon>Bacillati</taxon>
        <taxon>Chloroflexota</taxon>
        <taxon>Ktedonobacteria</taxon>
        <taxon>Ktedonobacterales</taxon>
        <taxon>Ktedonosporobacteraceae</taxon>
        <taxon>Ktedonosporobacter</taxon>
    </lineage>
</organism>
<dbReference type="RefSeq" id="WP_129893378.1">
    <property type="nucleotide sequence ID" value="NZ_CP035758.1"/>
</dbReference>
<dbReference type="EMBL" id="CP035758">
    <property type="protein sequence ID" value="QBD82309.1"/>
    <property type="molecule type" value="Genomic_DNA"/>
</dbReference>
<dbReference type="OrthoDB" id="160517at2"/>
<evidence type="ECO:0000313" key="2">
    <source>
        <dbReference type="EMBL" id="QBD82309.1"/>
    </source>
</evidence>
<dbReference type="KEGG" id="kbs:EPA93_42565"/>
<protein>
    <submittedName>
        <fullName evidence="2">Uncharacterized protein</fullName>
    </submittedName>
</protein>
<evidence type="ECO:0000313" key="3">
    <source>
        <dbReference type="Proteomes" id="UP000290365"/>
    </source>
</evidence>
<feature type="compositionally biased region" description="Basic and acidic residues" evidence="1">
    <location>
        <begin position="76"/>
        <end position="87"/>
    </location>
</feature>